<dbReference type="InterPro" id="IPR008915">
    <property type="entry name" value="Peptidase_M50"/>
</dbReference>
<dbReference type="OrthoDB" id="1906242at2"/>
<dbReference type="PANTHER" id="PTHR13325">
    <property type="entry name" value="PROTEASE M50 MEMBRANE-BOUND TRANSCRIPTION FACTOR SITE 2 PROTEASE"/>
    <property type="match status" value="1"/>
</dbReference>
<sequence>MDIPCISSNILISELPDGKFSVFNRISKKTFFIGTVEHFVLVNLDGIKDLEHLNKICPQLSKSDLSSLISRFGKIGFLKGTEGKKKSSITRITLGLFNPNKIFHENSIFVRVFSFIVLYLAIPILIVGILLNKEFLPSYGLLIMESFSLYTIIVIVIITINMLFLHEISHVIVARRYGVNVPELGIILYWFMPGAFVNLSNTCALKSVLKRIKIFSAGIFFNLLISGISLCICCFIDENLKFYFIWLAIDNFFNAIFNLFIFLKMDGYLILKEIIEEEYLRERSISYIKSVIATFLSKRTAKLKEGLEFYNYVDLKAGSATKKAVYITYGIFAFLYIPILLLSFLVTLLYSLI</sequence>
<dbReference type="GO" id="GO:0031293">
    <property type="term" value="P:membrane protein intracellular domain proteolysis"/>
    <property type="evidence" value="ECO:0007669"/>
    <property type="project" value="TreeGrafter"/>
</dbReference>
<dbReference type="AlphaFoldDB" id="A0A1M5VGC6"/>
<dbReference type="InterPro" id="IPR001193">
    <property type="entry name" value="MBTPS2"/>
</dbReference>
<feature type="transmembrane region" description="Helical" evidence="7">
    <location>
        <begin position="243"/>
        <end position="263"/>
    </location>
</feature>
<protein>
    <submittedName>
        <fullName evidence="9">Peptidase family M50</fullName>
    </submittedName>
</protein>
<reference evidence="9 10" key="1">
    <citation type="submission" date="2016-11" db="EMBL/GenBank/DDBJ databases">
        <authorList>
            <person name="Jaros S."/>
            <person name="Januszkiewicz K."/>
            <person name="Wedrychowicz H."/>
        </authorList>
    </citation>
    <scope>NUCLEOTIDE SEQUENCE [LARGE SCALE GENOMIC DNA]</scope>
    <source>
        <strain evidence="9 10">DSM 8605</strain>
    </source>
</reference>
<comment type="similarity">
    <text evidence="3">Belongs to the peptidase M50B family.</text>
</comment>
<evidence type="ECO:0000256" key="1">
    <source>
        <dbReference type="ARBA" id="ARBA00001947"/>
    </source>
</evidence>
<keyword evidence="4 7" id="KW-0812">Transmembrane</keyword>
<evidence type="ECO:0000256" key="2">
    <source>
        <dbReference type="ARBA" id="ARBA00004127"/>
    </source>
</evidence>
<dbReference type="Proteomes" id="UP000184447">
    <property type="component" value="Unassembled WGS sequence"/>
</dbReference>
<keyword evidence="10" id="KW-1185">Reference proteome</keyword>
<evidence type="ECO:0000313" key="10">
    <source>
        <dbReference type="Proteomes" id="UP000184447"/>
    </source>
</evidence>
<comment type="subcellular location">
    <subcellularLocation>
        <location evidence="2">Endomembrane system</location>
        <topology evidence="2">Multi-pass membrane protein</topology>
    </subcellularLocation>
</comment>
<evidence type="ECO:0000256" key="3">
    <source>
        <dbReference type="ARBA" id="ARBA00007931"/>
    </source>
</evidence>
<feature type="transmembrane region" description="Helical" evidence="7">
    <location>
        <begin position="217"/>
        <end position="236"/>
    </location>
</feature>
<dbReference type="PANTHER" id="PTHR13325:SF3">
    <property type="entry name" value="MEMBRANE-BOUND TRANSCRIPTION FACTOR SITE-2 PROTEASE"/>
    <property type="match status" value="1"/>
</dbReference>
<comment type="cofactor">
    <cofactor evidence="1">
        <name>Zn(2+)</name>
        <dbReference type="ChEBI" id="CHEBI:29105"/>
    </cofactor>
</comment>
<dbReference type="GO" id="GO:0004222">
    <property type="term" value="F:metalloendopeptidase activity"/>
    <property type="evidence" value="ECO:0007669"/>
    <property type="project" value="InterPro"/>
</dbReference>
<feature type="transmembrane region" description="Helical" evidence="7">
    <location>
        <begin position="147"/>
        <end position="165"/>
    </location>
</feature>
<proteinExistence type="inferred from homology"/>
<feature type="transmembrane region" description="Helical" evidence="7">
    <location>
        <begin position="326"/>
        <end position="350"/>
    </location>
</feature>
<dbReference type="STRING" id="1121316.SAMN02745207_02282"/>
<evidence type="ECO:0000259" key="8">
    <source>
        <dbReference type="Pfam" id="PF02163"/>
    </source>
</evidence>
<evidence type="ECO:0000256" key="5">
    <source>
        <dbReference type="ARBA" id="ARBA00022989"/>
    </source>
</evidence>
<keyword evidence="6 7" id="KW-0472">Membrane</keyword>
<evidence type="ECO:0000313" key="9">
    <source>
        <dbReference type="EMBL" id="SHH74154.1"/>
    </source>
</evidence>
<name>A0A1M5VGC6_9CLOT</name>
<evidence type="ECO:0000256" key="6">
    <source>
        <dbReference type="ARBA" id="ARBA00023136"/>
    </source>
</evidence>
<evidence type="ECO:0000256" key="4">
    <source>
        <dbReference type="ARBA" id="ARBA00022692"/>
    </source>
</evidence>
<organism evidence="9 10">
    <name type="scientific">Clostridium grantii DSM 8605</name>
    <dbReference type="NCBI Taxonomy" id="1121316"/>
    <lineage>
        <taxon>Bacteria</taxon>
        <taxon>Bacillati</taxon>
        <taxon>Bacillota</taxon>
        <taxon>Clostridia</taxon>
        <taxon>Eubacteriales</taxon>
        <taxon>Clostridiaceae</taxon>
        <taxon>Clostridium</taxon>
    </lineage>
</organism>
<feature type="transmembrane region" description="Helical" evidence="7">
    <location>
        <begin position="177"/>
        <end position="197"/>
    </location>
</feature>
<dbReference type="GO" id="GO:0005737">
    <property type="term" value="C:cytoplasm"/>
    <property type="evidence" value="ECO:0007669"/>
    <property type="project" value="TreeGrafter"/>
</dbReference>
<dbReference type="GO" id="GO:0016020">
    <property type="term" value="C:membrane"/>
    <property type="evidence" value="ECO:0007669"/>
    <property type="project" value="InterPro"/>
</dbReference>
<gene>
    <name evidence="9" type="ORF">SAMN02745207_02282</name>
</gene>
<dbReference type="GO" id="GO:0012505">
    <property type="term" value="C:endomembrane system"/>
    <property type="evidence" value="ECO:0007669"/>
    <property type="project" value="UniProtKB-SubCell"/>
</dbReference>
<dbReference type="RefSeq" id="WP_073338555.1">
    <property type="nucleotide sequence ID" value="NZ_FQXM01000011.1"/>
</dbReference>
<accession>A0A1M5VGC6</accession>
<feature type="domain" description="Peptidase M50" evidence="8">
    <location>
        <begin position="158"/>
        <end position="235"/>
    </location>
</feature>
<dbReference type="EMBL" id="FQXM01000011">
    <property type="protein sequence ID" value="SHH74154.1"/>
    <property type="molecule type" value="Genomic_DNA"/>
</dbReference>
<feature type="transmembrane region" description="Helical" evidence="7">
    <location>
        <begin position="108"/>
        <end position="131"/>
    </location>
</feature>
<evidence type="ECO:0000256" key="7">
    <source>
        <dbReference type="SAM" id="Phobius"/>
    </source>
</evidence>
<dbReference type="Pfam" id="PF02163">
    <property type="entry name" value="Peptidase_M50"/>
    <property type="match status" value="1"/>
</dbReference>
<keyword evidence="5 7" id="KW-1133">Transmembrane helix</keyword>